<accession>A0A2A3YJB9</accession>
<keyword evidence="3" id="KW-0378">Hydrolase</keyword>
<evidence type="ECO:0000256" key="1">
    <source>
        <dbReference type="SAM" id="MobiDB-lite"/>
    </source>
</evidence>
<evidence type="ECO:0000313" key="3">
    <source>
        <dbReference type="EMBL" id="PCC39368.1"/>
    </source>
</evidence>
<keyword evidence="3" id="KW-0540">Nuclease</keyword>
<dbReference type="CDD" id="cd00085">
    <property type="entry name" value="HNHc"/>
    <property type="match status" value="1"/>
</dbReference>
<reference evidence="3 4" key="1">
    <citation type="journal article" date="2017" name="Elife">
        <title>Extensive horizontal gene transfer in cheese-associated bacteria.</title>
        <authorList>
            <person name="Bonham K.S."/>
            <person name="Wolfe B.E."/>
            <person name="Dutton R.J."/>
        </authorList>
    </citation>
    <scope>NUCLEOTIDE SEQUENCE [LARGE SCALE GENOMIC DNA]</scope>
    <source>
        <strain evidence="3 4">341_9</strain>
    </source>
</reference>
<dbReference type="Gene3D" id="1.10.30.50">
    <property type="match status" value="1"/>
</dbReference>
<keyword evidence="3" id="KW-0255">Endonuclease</keyword>
<dbReference type="InterPro" id="IPR003615">
    <property type="entry name" value="HNH_nuc"/>
</dbReference>
<feature type="region of interest" description="Disordered" evidence="1">
    <location>
        <begin position="1"/>
        <end position="34"/>
    </location>
</feature>
<feature type="compositionally biased region" description="Basic and acidic residues" evidence="1">
    <location>
        <begin position="499"/>
        <end position="508"/>
    </location>
</feature>
<comment type="caution">
    <text evidence="3">The sequence shown here is derived from an EMBL/GenBank/DDBJ whole genome shotgun (WGS) entry which is preliminary data.</text>
</comment>
<evidence type="ECO:0000313" key="4">
    <source>
        <dbReference type="Proteomes" id="UP000218598"/>
    </source>
</evidence>
<dbReference type="OrthoDB" id="5241234at2"/>
<protein>
    <submittedName>
        <fullName evidence="3">HNH endonuclease</fullName>
    </submittedName>
</protein>
<dbReference type="AlphaFoldDB" id="A0A2A3YJB9"/>
<evidence type="ECO:0000259" key="2">
    <source>
        <dbReference type="Pfam" id="PF01844"/>
    </source>
</evidence>
<sequence length="526" mass="55750">MMRRRGENESMTNAQRFSGGPEESPDSPWSPEAVRAAGPEGLARLLGDVGHALEEVAKDPGDLFTTQGAERSAFVDLMTSQQVIRGAQDALEARTVVALAEVTRRDRTAAARDAAAHESSAVPSQTVLDKQAGGILRRDLSLITRCSPSAAGSTLASARRLVSSMPKMLDALAGRKVSAQAAYAVSGAASVLTEEQCRSVDEALAARLPFLDGAGVRGWRAEAAAAIMELDAEGAALRHRRARRHRSVTVTPGEHGMARFSAHLPALDARLLHKRLSLEAECRRAGGADAGHSALMADALVDTVLGRDGAMDAVDLDVGVIITDRALFRPDAGDAAQIEGYGPVPAEAVREQLRAVTTPPSSTEPDPFGEDGEETRAVLRRLYTHPATGDLVAVEARGRAFPPAMAKFLTWRDTHCRGPFCNAYTRQHDHIRPFSRGGPTSVDNGQDTCAHCNQKEHDAASVERIEGSGGTGHRVAWTGYSGITRVTGPTRLLGPRSPKHQDSAKDRAGPQPGAPPDAAPQEDEGG</sequence>
<dbReference type="GO" id="GO:0008270">
    <property type="term" value="F:zinc ion binding"/>
    <property type="evidence" value="ECO:0007669"/>
    <property type="project" value="InterPro"/>
</dbReference>
<organism evidence="3 4">
    <name type="scientific">Brachybacterium alimentarium</name>
    <dbReference type="NCBI Taxonomy" id="47845"/>
    <lineage>
        <taxon>Bacteria</taxon>
        <taxon>Bacillati</taxon>
        <taxon>Actinomycetota</taxon>
        <taxon>Actinomycetes</taxon>
        <taxon>Micrococcales</taxon>
        <taxon>Dermabacteraceae</taxon>
        <taxon>Brachybacterium</taxon>
    </lineage>
</organism>
<dbReference type="Pfam" id="PF01844">
    <property type="entry name" value="HNH"/>
    <property type="match status" value="1"/>
</dbReference>
<name>A0A2A3YJB9_9MICO</name>
<dbReference type="GO" id="GO:0003676">
    <property type="term" value="F:nucleic acid binding"/>
    <property type="evidence" value="ECO:0007669"/>
    <property type="project" value="InterPro"/>
</dbReference>
<feature type="compositionally biased region" description="Low complexity" evidence="1">
    <location>
        <begin position="18"/>
        <end position="32"/>
    </location>
</feature>
<proteinExistence type="predicted"/>
<gene>
    <name evidence="3" type="ORF">CIK66_08880</name>
</gene>
<dbReference type="EMBL" id="NRGR01000015">
    <property type="protein sequence ID" value="PCC39368.1"/>
    <property type="molecule type" value="Genomic_DNA"/>
</dbReference>
<feature type="domain" description="HNH" evidence="2">
    <location>
        <begin position="416"/>
        <end position="458"/>
    </location>
</feature>
<dbReference type="Proteomes" id="UP000218598">
    <property type="component" value="Unassembled WGS sequence"/>
</dbReference>
<dbReference type="InterPro" id="IPR002711">
    <property type="entry name" value="HNH"/>
</dbReference>
<keyword evidence="4" id="KW-1185">Reference proteome</keyword>
<feature type="region of interest" description="Disordered" evidence="1">
    <location>
        <begin position="485"/>
        <end position="526"/>
    </location>
</feature>
<dbReference type="GO" id="GO:0004519">
    <property type="term" value="F:endonuclease activity"/>
    <property type="evidence" value="ECO:0007669"/>
    <property type="project" value="UniProtKB-KW"/>
</dbReference>